<accession>A0A3A1Q677</accession>
<dbReference type="OrthoDB" id="9810782at2"/>
<dbReference type="SUPFAM" id="SSF54292">
    <property type="entry name" value="2Fe-2S ferredoxin-like"/>
    <property type="match status" value="1"/>
</dbReference>
<dbReference type="EMBL" id="CP014039">
    <property type="protein sequence ID" value="AMG00007.1"/>
    <property type="molecule type" value="Genomic_DNA"/>
</dbReference>
<name>A0A3A1Q677_VIBHA</name>
<organism evidence="2 4">
    <name type="scientific">Vibrio harveyi</name>
    <name type="common">Beneckea harveyi</name>
    <dbReference type="NCBI Taxonomy" id="669"/>
    <lineage>
        <taxon>Bacteria</taxon>
        <taxon>Pseudomonadati</taxon>
        <taxon>Pseudomonadota</taxon>
        <taxon>Gammaproteobacteria</taxon>
        <taxon>Vibrionales</taxon>
        <taxon>Vibrionaceae</taxon>
        <taxon>Vibrio</taxon>
    </lineage>
</organism>
<evidence type="ECO:0000313" key="2">
    <source>
        <dbReference type="EMBL" id="RIW18990.1"/>
    </source>
</evidence>
<reference evidence="2 4" key="3">
    <citation type="submission" date="2018-08" db="EMBL/GenBank/DDBJ databases">
        <title>Vibrio harveyi strains pathogenic to white snook Centropomus viridis Lockington (1877) and potential probiotic bacteria.</title>
        <authorList>
            <person name="Soto-Rodriguez S."/>
            <person name="Gomez-Gil B."/>
            <person name="Lozano-Olvera R."/>
        </authorList>
    </citation>
    <scope>NUCLEOTIDE SEQUENCE [LARGE SCALE GENOMIC DNA]</scope>
    <source>
        <strain evidence="2 4">CAIM 1508</strain>
    </source>
</reference>
<keyword evidence="3" id="KW-1185">Reference proteome</keyword>
<dbReference type="EMBL" id="QOUW02000005">
    <property type="protein sequence ID" value="RIW18990.1"/>
    <property type="molecule type" value="Genomic_DNA"/>
</dbReference>
<gene>
    <name evidence="1" type="ORF">AL538_20020</name>
    <name evidence="2" type="ORF">DS957_002545</name>
</gene>
<dbReference type="Proteomes" id="UP000067422">
    <property type="component" value="Chromosome 2"/>
</dbReference>
<evidence type="ECO:0000313" key="4">
    <source>
        <dbReference type="Proteomes" id="UP000253437"/>
    </source>
</evidence>
<dbReference type="Gene3D" id="3.10.20.740">
    <property type="match status" value="1"/>
</dbReference>
<evidence type="ECO:0000313" key="1">
    <source>
        <dbReference type="EMBL" id="AMG00007.1"/>
    </source>
</evidence>
<reference evidence="3" key="1">
    <citation type="submission" date="2015-12" db="EMBL/GenBank/DDBJ databases">
        <title>FDA dAtabase for Regulatory Grade micrObial Sequences (FDA-ARGOS): Supporting development and validation of Infectious Disease Dx tests.</title>
        <authorList>
            <person name="Hoffmann M."/>
            <person name="Allard M."/>
            <person name="Evans P."/>
            <person name="Brown E."/>
            <person name="Tallon L.J."/>
            <person name="Sadzewicz L."/>
            <person name="Sengamalay N."/>
            <person name="Ott S."/>
            <person name="Godinez A."/>
            <person name="Nagaraj S."/>
            <person name="Vyas G."/>
            <person name="Aluvathingal J."/>
            <person name="Nadendla S."/>
            <person name="Geyer C."/>
            <person name="Sichtig H."/>
        </authorList>
    </citation>
    <scope>NUCLEOTIDE SEQUENCE [LARGE SCALE GENOMIC DNA]</scope>
    <source>
        <strain evidence="3">ATCC 43516</strain>
    </source>
</reference>
<reference evidence="1" key="2">
    <citation type="submission" date="2018-01" db="EMBL/GenBank/DDBJ databases">
        <title>FDA dAtabase for Regulatory Grade micrObial Sequences (FDA-ARGOS): Supporting development and validation of Infectious Disease Dx tests.</title>
        <authorList>
            <person name="Hoffmann M."/>
            <person name="Allard M."/>
            <person name="Evans P."/>
            <person name="Brown E."/>
            <person name="Tallon L."/>
            <person name="Sadzewicz L."/>
            <person name="Sengamalay N."/>
            <person name="Ott S."/>
            <person name="Godinez A."/>
            <person name="Nagaraj S."/>
            <person name="Vyas G."/>
            <person name="Aluvathingal J."/>
            <person name="Nadendla S."/>
            <person name="Geyer C."/>
            <person name="Sichtig H."/>
        </authorList>
    </citation>
    <scope>NUCLEOTIDE SEQUENCE</scope>
    <source>
        <strain evidence="1">FDAARGOS_107</strain>
    </source>
</reference>
<dbReference type="GO" id="GO:0051536">
    <property type="term" value="F:iron-sulfur cluster binding"/>
    <property type="evidence" value="ECO:0007669"/>
    <property type="project" value="InterPro"/>
</dbReference>
<dbReference type="Proteomes" id="UP000253437">
    <property type="component" value="Unassembled WGS sequence"/>
</dbReference>
<dbReference type="InterPro" id="IPR036010">
    <property type="entry name" value="2Fe-2S_ferredoxin-like_sf"/>
</dbReference>
<sequence>MFTFKPAIIEIDTHKIAISPDDQNLVDIARKVRVNIAAPCLKNRRIKGCCHVCKVEVDGQPRYACKVKPMPGMKVIVRRADLDAARKEAAKAYKQKIKAQESAANEQN</sequence>
<proteinExistence type="predicted"/>
<dbReference type="RefSeq" id="WP_017818257.1">
    <property type="nucleotide sequence ID" value="NZ_BJKR01000013.1"/>
</dbReference>
<evidence type="ECO:0000313" key="3">
    <source>
        <dbReference type="Proteomes" id="UP000067422"/>
    </source>
</evidence>
<dbReference type="AlphaFoldDB" id="A0A3A1Q677"/>
<dbReference type="KEGG" id="vhr:AL538_20020"/>
<protein>
    <submittedName>
        <fullName evidence="2">(2Fe-2S)-binding protein</fullName>
    </submittedName>
</protein>